<evidence type="ECO:0000256" key="1">
    <source>
        <dbReference type="SAM" id="Phobius"/>
    </source>
</evidence>
<protein>
    <submittedName>
        <fullName evidence="2">Uncharacterized protein n100L</fullName>
    </submittedName>
</protein>
<dbReference type="EMBL" id="DQ890022">
    <property type="protein sequence ID" value="ABT15385.1"/>
    <property type="molecule type" value="Genomic_DNA"/>
</dbReference>
<evidence type="ECO:0000313" key="3">
    <source>
        <dbReference type="Proteomes" id="UP000204095"/>
    </source>
</evidence>
<feature type="transmembrane region" description="Helical" evidence="1">
    <location>
        <begin position="60"/>
        <end position="85"/>
    </location>
</feature>
<gene>
    <name evidence="2" type="primary">n100L</name>
    <name evidence="2" type="ORF">FR483_n100L</name>
</gene>
<sequence length="96" mass="10902">MSMNDPGLSSSPILSKIDLKFQTITDSIFVNSCAIKVSCTFSSRLCKYGRLYLRRTSNNFIFLLLGMCSLNNIFLVFCNSLIFLFKTDFPCDSLFL</sequence>
<dbReference type="KEGG" id="vg:5470020"/>
<proteinExistence type="predicted"/>
<organismHost>
    <name type="scientific">Paramecium bursaria</name>
    <dbReference type="NCBI Taxonomy" id="74790"/>
</organismHost>
<reference evidence="2 3" key="1">
    <citation type="journal article" date="2007" name="Virology">
        <title>Sequence and annotation of the 314-kb MT325 and the 321-kb FR483 viruses that infect Chlorella Pbi.</title>
        <authorList>
            <person name="Fitzgerald L.A."/>
            <person name="Graves M.V."/>
            <person name="Li X."/>
            <person name="Feldblyum T."/>
            <person name="Hartigan J."/>
            <person name="Van Etten J.L."/>
        </authorList>
    </citation>
    <scope>NUCLEOTIDE SEQUENCE [LARGE SCALE GENOMIC DNA]</scope>
    <source>
        <strain evidence="2 3">FR483</strain>
    </source>
</reference>
<dbReference type="RefSeq" id="YP_001425732.1">
    <property type="nucleotide sequence ID" value="NC_008603.1"/>
</dbReference>
<dbReference type="GeneID" id="5470020"/>
<keyword evidence="1" id="KW-1133">Transmembrane helix</keyword>
<evidence type="ECO:0000313" key="2">
    <source>
        <dbReference type="EMBL" id="ABT15385.1"/>
    </source>
</evidence>
<accession>A7J6F4</accession>
<name>A7J6F4_PBCVF</name>
<keyword evidence="1" id="KW-0472">Membrane</keyword>
<keyword evidence="1" id="KW-0812">Transmembrane</keyword>
<organism evidence="2 3">
    <name type="scientific">Paramecium bursaria Chlorella virus FR483</name>
    <name type="common">PBCV-FR483</name>
    <dbReference type="NCBI Taxonomy" id="399781"/>
    <lineage>
        <taxon>Viruses</taxon>
        <taxon>Varidnaviria</taxon>
        <taxon>Bamfordvirae</taxon>
        <taxon>Nucleocytoviricota</taxon>
        <taxon>Megaviricetes</taxon>
        <taxon>Algavirales</taxon>
        <taxon>Phycodnaviridae</taxon>
        <taxon>Chlorovirus</taxon>
        <taxon>Chlorovirus conductrix</taxon>
        <taxon>Paramecium bursaria Chlorella virus A1</taxon>
    </lineage>
</organism>
<dbReference type="Proteomes" id="UP000204095">
    <property type="component" value="Segment"/>
</dbReference>